<evidence type="ECO:0000256" key="1">
    <source>
        <dbReference type="SAM" id="MobiDB-lite"/>
    </source>
</evidence>
<sequence>MQGPASRSSLYPPHSPAGYHAVVSTLLPRPPHRSLPSSPDAYGEQQSAAIKSRRPASLSSSMARITRWSIAPEENARA</sequence>
<dbReference type="AlphaFoldDB" id="A0AAV7KW49"/>
<keyword evidence="3" id="KW-1185">Reference proteome</keyword>
<gene>
    <name evidence="2" type="ORF">NDU88_003861</name>
</gene>
<comment type="caution">
    <text evidence="2">The sequence shown here is derived from an EMBL/GenBank/DDBJ whole genome shotgun (WGS) entry which is preliminary data.</text>
</comment>
<reference evidence="2" key="1">
    <citation type="journal article" date="2022" name="bioRxiv">
        <title>Sequencing and chromosome-scale assembly of the giantPleurodeles waltlgenome.</title>
        <authorList>
            <person name="Brown T."/>
            <person name="Elewa A."/>
            <person name="Iarovenko S."/>
            <person name="Subramanian E."/>
            <person name="Araus A.J."/>
            <person name="Petzold A."/>
            <person name="Susuki M."/>
            <person name="Suzuki K.-i.T."/>
            <person name="Hayashi T."/>
            <person name="Toyoda A."/>
            <person name="Oliveira C."/>
            <person name="Osipova E."/>
            <person name="Leigh N.D."/>
            <person name="Simon A."/>
            <person name="Yun M.H."/>
        </authorList>
    </citation>
    <scope>NUCLEOTIDE SEQUENCE</scope>
    <source>
        <strain evidence="2">20211129_DDA</strain>
        <tissue evidence="2">Liver</tissue>
    </source>
</reference>
<proteinExistence type="predicted"/>
<dbReference type="Proteomes" id="UP001066276">
    <property type="component" value="Chromosome 12"/>
</dbReference>
<organism evidence="2 3">
    <name type="scientific">Pleurodeles waltl</name>
    <name type="common">Iberian ribbed newt</name>
    <dbReference type="NCBI Taxonomy" id="8319"/>
    <lineage>
        <taxon>Eukaryota</taxon>
        <taxon>Metazoa</taxon>
        <taxon>Chordata</taxon>
        <taxon>Craniata</taxon>
        <taxon>Vertebrata</taxon>
        <taxon>Euteleostomi</taxon>
        <taxon>Amphibia</taxon>
        <taxon>Batrachia</taxon>
        <taxon>Caudata</taxon>
        <taxon>Salamandroidea</taxon>
        <taxon>Salamandridae</taxon>
        <taxon>Pleurodelinae</taxon>
        <taxon>Pleurodeles</taxon>
    </lineage>
</organism>
<accession>A0AAV7KW49</accession>
<feature type="region of interest" description="Disordered" evidence="1">
    <location>
        <begin position="27"/>
        <end position="78"/>
    </location>
</feature>
<evidence type="ECO:0000313" key="2">
    <source>
        <dbReference type="EMBL" id="KAJ1083706.1"/>
    </source>
</evidence>
<protein>
    <submittedName>
        <fullName evidence="2">Uncharacterized protein</fullName>
    </submittedName>
</protein>
<dbReference type="EMBL" id="JANPWB010000016">
    <property type="protein sequence ID" value="KAJ1083706.1"/>
    <property type="molecule type" value="Genomic_DNA"/>
</dbReference>
<evidence type="ECO:0000313" key="3">
    <source>
        <dbReference type="Proteomes" id="UP001066276"/>
    </source>
</evidence>
<name>A0AAV7KW49_PLEWA</name>